<feature type="compositionally biased region" description="Basic and acidic residues" evidence="1">
    <location>
        <begin position="127"/>
        <end position="167"/>
    </location>
</feature>
<feature type="domain" description="WKF" evidence="2">
    <location>
        <begin position="223"/>
        <end position="277"/>
    </location>
</feature>
<evidence type="ECO:0000313" key="4">
    <source>
        <dbReference type="Proteomes" id="UP000559027"/>
    </source>
</evidence>
<accession>A0A8H5GG84</accession>
<evidence type="ECO:0000256" key="1">
    <source>
        <dbReference type="SAM" id="MobiDB-lite"/>
    </source>
</evidence>
<evidence type="ECO:0000313" key="3">
    <source>
        <dbReference type="EMBL" id="KAF5364240.1"/>
    </source>
</evidence>
<dbReference type="PANTHER" id="PTHR22306">
    <property type="entry name" value="CHROMOSOME 7 OPEN READING FRAME 50"/>
    <property type="match status" value="1"/>
</dbReference>
<evidence type="ECO:0000259" key="2">
    <source>
        <dbReference type="Pfam" id="PF10180"/>
    </source>
</evidence>
<protein>
    <recommendedName>
        <fullName evidence="2">WKF domain-containing protein</fullName>
    </recommendedName>
</protein>
<dbReference type="Proteomes" id="UP000559027">
    <property type="component" value="Unassembled WGS sequence"/>
</dbReference>
<dbReference type="OrthoDB" id="10261563at2759"/>
<dbReference type="PANTHER" id="PTHR22306:SF2">
    <property type="entry name" value="CHROMOSOME 7 OPEN READING FRAME 50"/>
    <property type="match status" value="1"/>
</dbReference>
<keyword evidence="4" id="KW-1185">Reference proteome</keyword>
<dbReference type="AlphaFoldDB" id="A0A8H5GG84"/>
<feature type="region of interest" description="Disordered" evidence="1">
    <location>
        <begin position="281"/>
        <end position="318"/>
    </location>
</feature>
<dbReference type="EMBL" id="JAACJO010000001">
    <property type="protein sequence ID" value="KAF5364240.1"/>
    <property type="molecule type" value="Genomic_DNA"/>
</dbReference>
<dbReference type="Pfam" id="PF10180">
    <property type="entry name" value="WKF"/>
    <property type="match status" value="1"/>
</dbReference>
<sequence>MGEPGAAVEDKKSRKKHKRGKEKEEILEGVSTKKKGKDGQVGGLLQGDGTLNEIEGNGEEQRMRHKEKKKKKEQEQMQGDHIDVDSGPPEMEDSKGVERDKKKRKRDVQEDLAEPSVSIRTKRRSKKVLEVQRDEPPKPTDSKKANDEASNEKSKKERKKEERKKPSSESVTKAQTPAGNDRKRKRKHKNKTGFPDPEEDVDDESLSDQARKALSYAYIQFYEPDAWKFNKAKQNWLVRNFWSTKTIPEKYDGLVIKYLAGVQGNARENLIKTCREVINSADTPPKEGQESQGTSAKVNLGGTLIDTTSPTNLTETEKKTRAQALLQVLTPDSDT</sequence>
<dbReference type="InterPro" id="IPR019327">
    <property type="entry name" value="WKF"/>
</dbReference>
<feature type="region of interest" description="Disordered" evidence="1">
    <location>
        <begin position="1"/>
        <end position="206"/>
    </location>
</feature>
<reference evidence="3 4" key="1">
    <citation type="journal article" date="2020" name="ISME J.">
        <title>Uncovering the hidden diversity of litter-decomposition mechanisms in mushroom-forming fungi.</title>
        <authorList>
            <person name="Floudas D."/>
            <person name="Bentzer J."/>
            <person name="Ahren D."/>
            <person name="Johansson T."/>
            <person name="Persson P."/>
            <person name="Tunlid A."/>
        </authorList>
    </citation>
    <scope>NUCLEOTIDE SEQUENCE [LARGE SCALE GENOMIC DNA]</scope>
    <source>
        <strain evidence="3 4">CBS 146.42</strain>
    </source>
</reference>
<feature type="compositionally biased region" description="Basic and acidic residues" evidence="1">
    <location>
        <begin position="72"/>
        <end position="84"/>
    </location>
</feature>
<proteinExistence type="predicted"/>
<gene>
    <name evidence="3" type="ORF">D9756_000823</name>
</gene>
<feature type="compositionally biased region" description="Basic residues" evidence="1">
    <location>
        <begin position="182"/>
        <end position="191"/>
    </location>
</feature>
<feature type="compositionally biased region" description="Acidic residues" evidence="1">
    <location>
        <begin position="196"/>
        <end position="206"/>
    </location>
</feature>
<name>A0A8H5GG84_9AGAR</name>
<organism evidence="3 4">
    <name type="scientific">Leucocoprinus leucothites</name>
    <dbReference type="NCBI Taxonomy" id="201217"/>
    <lineage>
        <taxon>Eukaryota</taxon>
        <taxon>Fungi</taxon>
        <taxon>Dikarya</taxon>
        <taxon>Basidiomycota</taxon>
        <taxon>Agaricomycotina</taxon>
        <taxon>Agaricomycetes</taxon>
        <taxon>Agaricomycetidae</taxon>
        <taxon>Agaricales</taxon>
        <taxon>Agaricineae</taxon>
        <taxon>Agaricaceae</taxon>
        <taxon>Leucocoprinus</taxon>
    </lineage>
</organism>
<comment type="caution">
    <text evidence="3">The sequence shown here is derived from an EMBL/GenBank/DDBJ whole genome shotgun (WGS) entry which is preliminary data.</text>
</comment>
<feature type="compositionally biased region" description="Polar residues" evidence="1">
    <location>
        <begin position="305"/>
        <end position="314"/>
    </location>
</feature>